<dbReference type="NCBIfam" id="TIGR01733">
    <property type="entry name" value="AA-adenyl-dom"/>
    <property type="match status" value="2"/>
</dbReference>
<dbReference type="InterPro" id="IPR020845">
    <property type="entry name" value="AMP-binding_CS"/>
</dbReference>
<dbReference type="SMART" id="SM00823">
    <property type="entry name" value="PKS_PP"/>
    <property type="match status" value="5"/>
</dbReference>
<dbReference type="InterPro" id="IPR020806">
    <property type="entry name" value="PKS_PP-bd"/>
</dbReference>
<name>A0A1V6SZD1_9EURO</name>
<evidence type="ECO:0000256" key="8">
    <source>
        <dbReference type="ARBA" id="ARBA00078302"/>
    </source>
</evidence>
<organism evidence="10 11">
    <name type="scientific">Penicillium steckii</name>
    <dbReference type="NCBI Taxonomy" id="303698"/>
    <lineage>
        <taxon>Eukaryota</taxon>
        <taxon>Fungi</taxon>
        <taxon>Dikarya</taxon>
        <taxon>Ascomycota</taxon>
        <taxon>Pezizomycotina</taxon>
        <taxon>Eurotiomycetes</taxon>
        <taxon>Eurotiomycetidae</taxon>
        <taxon>Eurotiales</taxon>
        <taxon>Aspergillaceae</taxon>
        <taxon>Penicillium</taxon>
    </lineage>
</organism>
<evidence type="ECO:0000256" key="6">
    <source>
        <dbReference type="ARBA" id="ARBA00029454"/>
    </source>
</evidence>
<evidence type="ECO:0000256" key="7">
    <source>
        <dbReference type="ARBA" id="ARBA00067294"/>
    </source>
</evidence>
<dbReference type="Pfam" id="PF00550">
    <property type="entry name" value="PP-binding"/>
    <property type="match status" value="6"/>
</dbReference>
<dbReference type="EMBL" id="MLKD01000016">
    <property type="protein sequence ID" value="OQE19069.1"/>
    <property type="molecule type" value="Genomic_DNA"/>
</dbReference>
<evidence type="ECO:0000259" key="9">
    <source>
        <dbReference type="PROSITE" id="PS50075"/>
    </source>
</evidence>
<comment type="similarity">
    <text evidence="6">Belongs to the NRP synthetase family.</text>
</comment>
<dbReference type="InterPro" id="IPR010071">
    <property type="entry name" value="AA_adenyl_dom"/>
</dbReference>
<dbReference type="PANTHER" id="PTHR45527">
    <property type="entry name" value="NONRIBOSOMAL PEPTIDE SYNTHETASE"/>
    <property type="match status" value="1"/>
</dbReference>
<dbReference type="InterPro" id="IPR023213">
    <property type="entry name" value="CAT-like_dom_sf"/>
</dbReference>
<protein>
    <recommendedName>
        <fullName evidence="7">Nonribosomal peptide synthetase sidC</fullName>
    </recommendedName>
    <alternativeName>
        <fullName evidence="8">Siderophore peptide synthetase C</fullName>
    </alternativeName>
</protein>
<dbReference type="GO" id="GO:0016874">
    <property type="term" value="F:ligase activity"/>
    <property type="evidence" value="ECO:0007669"/>
    <property type="project" value="UniProtKB-KW"/>
</dbReference>
<dbReference type="OrthoDB" id="416786at2759"/>
<feature type="domain" description="Carrier" evidence="9">
    <location>
        <begin position="4025"/>
        <end position="4098"/>
    </location>
</feature>
<dbReference type="InterPro" id="IPR000873">
    <property type="entry name" value="AMP-dep_synth/lig_dom"/>
</dbReference>
<evidence type="ECO:0000313" key="11">
    <source>
        <dbReference type="Proteomes" id="UP000191285"/>
    </source>
</evidence>
<feature type="domain" description="Carrier" evidence="9">
    <location>
        <begin position="3463"/>
        <end position="3537"/>
    </location>
</feature>
<dbReference type="Gene3D" id="3.40.50.12780">
    <property type="entry name" value="N-terminal domain of ligase-like"/>
    <property type="match status" value="3"/>
</dbReference>
<keyword evidence="2" id="KW-0596">Phosphopantetheine</keyword>
<dbReference type="PROSITE" id="PS00012">
    <property type="entry name" value="PHOSPHOPANTETHEINE"/>
    <property type="match status" value="4"/>
</dbReference>
<dbReference type="InterPro" id="IPR025110">
    <property type="entry name" value="AMP-bd_C"/>
</dbReference>
<dbReference type="Pfam" id="PF13193">
    <property type="entry name" value="AMP-binding_C"/>
    <property type="match status" value="1"/>
</dbReference>
<dbReference type="FunFam" id="3.40.50.12780:FF:000024">
    <property type="entry name" value="Nonribosomal siderophore peptide synthase SidC"/>
    <property type="match status" value="1"/>
</dbReference>
<dbReference type="SUPFAM" id="SSF56801">
    <property type="entry name" value="Acetyl-CoA synthetase-like"/>
    <property type="match status" value="3"/>
</dbReference>
<keyword evidence="11" id="KW-1185">Reference proteome</keyword>
<keyword evidence="4" id="KW-0436">Ligase</keyword>
<keyword evidence="5" id="KW-0677">Repeat</keyword>
<evidence type="ECO:0000256" key="4">
    <source>
        <dbReference type="ARBA" id="ARBA00022598"/>
    </source>
</evidence>
<dbReference type="STRING" id="303698.A0A1V6SZD1"/>
<dbReference type="Gene3D" id="1.10.1200.10">
    <property type="entry name" value="ACP-like"/>
    <property type="match status" value="6"/>
</dbReference>
<accession>A0A1V6SZD1</accession>
<dbReference type="Gene3D" id="3.30.300.30">
    <property type="match status" value="3"/>
</dbReference>
<dbReference type="Gene3D" id="3.30.559.30">
    <property type="entry name" value="Nonribosomal peptide synthetase, condensation domain"/>
    <property type="match status" value="6"/>
</dbReference>
<feature type="domain" description="Carrier" evidence="9">
    <location>
        <begin position="1830"/>
        <end position="1907"/>
    </location>
</feature>
<dbReference type="CDD" id="cd19542">
    <property type="entry name" value="CT_NRPS-like"/>
    <property type="match status" value="3"/>
</dbReference>
<reference evidence="11" key="1">
    <citation type="journal article" date="2017" name="Nat. Microbiol.">
        <title>Global analysis of biosynthetic gene clusters reveals vast potential of secondary metabolite production in Penicillium species.</title>
        <authorList>
            <person name="Nielsen J.C."/>
            <person name="Grijseels S."/>
            <person name="Prigent S."/>
            <person name="Ji B."/>
            <person name="Dainat J."/>
            <person name="Nielsen K.F."/>
            <person name="Frisvad J.C."/>
            <person name="Workman M."/>
            <person name="Nielsen J."/>
        </authorList>
    </citation>
    <scope>NUCLEOTIDE SEQUENCE [LARGE SCALE GENOMIC DNA]</scope>
    <source>
        <strain evidence="11">IBT 24891</strain>
    </source>
</reference>
<evidence type="ECO:0000256" key="2">
    <source>
        <dbReference type="ARBA" id="ARBA00022450"/>
    </source>
</evidence>
<dbReference type="SUPFAM" id="SSF52777">
    <property type="entry name" value="CoA-dependent acyltransferases"/>
    <property type="match status" value="12"/>
</dbReference>
<dbReference type="InterPro" id="IPR006162">
    <property type="entry name" value="Ppantetheine_attach_site"/>
</dbReference>
<comment type="pathway">
    <text evidence="1">Siderophore biosynthesis.</text>
</comment>
<dbReference type="GO" id="GO:0043041">
    <property type="term" value="P:amino acid activation for nonribosomal peptide biosynthetic process"/>
    <property type="evidence" value="ECO:0007669"/>
    <property type="project" value="TreeGrafter"/>
</dbReference>
<dbReference type="GO" id="GO:0031177">
    <property type="term" value="F:phosphopantetheine binding"/>
    <property type="evidence" value="ECO:0007669"/>
    <property type="project" value="InterPro"/>
</dbReference>
<feature type="domain" description="Carrier" evidence="9">
    <location>
        <begin position="4574"/>
        <end position="4647"/>
    </location>
</feature>
<dbReference type="SUPFAM" id="SSF47336">
    <property type="entry name" value="ACP-like"/>
    <property type="match status" value="6"/>
</dbReference>
<dbReference type="InterPro" id="IPR036736">
    <property type="entry name" value="ACP-like_sf"/>
</dbReference>
<dbReference type="FunFam" id="3.30.300.30:FF:000033">
    <property type="entry name" value="Nonribosomal siderophore peptide synthase SidC"/>
    <property type="match status" value="1"/>
</dbReference>
<dbReference type="CDD" id="cd05918">
    <property type="entry name" value="A_NRPS_SidN3_like"/>
    <property type="match status" value="2"/>
</dbReference>
<keyword evidence="3" id="KW-0597">Phosphoprotein</keyword>
<dbReference type="Pfam" id="PF00668">
    <property type="entry name" value="Condensation"/>
    <property type="match status" value="6"/>
</dbReference>
<dbReference type="GO" id="GO:0010106">
    <property type="term" value="P:cellular response to iron ion starvation"/>
    <property type="evidence" value="ECO:0007669"/>
    <property type="project" value="UniProtKB-ARBA"/>
</dbReference>
<evidence type="ECO:0000256" key="3">
    <source>
        <dbReference type="ARBA" id="ARBA00022553"/>
    </source>
</evidence>
<feature type="domain" description="Carrier" evidence="9">
    <location>
        <begin position="2390"/>
        <end position="2463"/>
    </location>
</feature>
<dbReference type="InterPro" id="IPR009081">
    <property type="entry name" value="PP-bd_ACP"/>
</dbReference>
<dbReference type="GO" id="GO:0005737">
    <property type="term" value="C:cytoplasm"/>
    <property type="evidence" value="ECO:0007669"/>
    <property type="project" value="TreeGrafter"/>
</dbReference>
<dbReference type="InterPro" id="IPR045851">
    <property type="entry name" value="AMP-bd_C_sf"/>
</dbReference>
<dbReference type="Proteomes" id="UP000191285">
    <property type="component" value="Unassembled WGS sequence"/>
</dbReference>
<proteinExistence type="inferred from homology"/>
<gene>
    <name evidence="10" type="ORF">PENSTE_c016G01179</name>
</gene>
<dbReference type="Pfam" id="PF00501">
    <property type="entry name" value="AMP-binding"/>
    <property type="match status" value="3"/>
</dbReference>
<comment type="caution">
    <text evidence="10">The sequence shown here is derived from an EMBL/GenBank/DDBJ whole genome shotgun (WGS) entry which is preliminary data.</text>
</comment>
<dbReference type="PROSITE" id="PS50075">
    <property type="entry name" value="CARRIER"/>
    <property type="match status" value="5"/>
</dbReference>
<dbReference type="Gene3D" id="3.30.559.10">
    <property type="entry name" value="Chloramphenicol acetyltransferase-like domain"/>
    <property type="match status" value="6"/>
</dbReference>
<evidence type="ECO:0000256" key="1">
    <source>
        <dbReference type="ARBA" id="ARBA00004924"/>
    </source>
</evidence>
<sequence>MMVRLTSIPIKDGDNSANRAIFHNVDTNTQDLSNELIAVSWAKLLISIYEIEEVLEHEHEHEHDHLTDPPVFLFNNFPIKVDILARTILFANLENTADDLPVNFLRNISSFSFTAVFLEDSSFEDFSRSNFKHFSSSPFSLDFAATEAAAAAASSSTSISPLFSSTSAALPSTSPALSWIINRKSQTSVLSSTSMDVTTLQRLGSQLKQIIQDQVAQSDPLDKQVELPVSVSSSFPALSISNPSPELLPGPQLLHELALSGSNDSNNAIEFLTADGNIRCLSYRSLDQLSSKLATHIIHASTARVSDGRKMVVPVLLPQSLELYIAWLGILKAGGGFCPLNIDAPPDRIEFILQDVAASVVVTQSSLFTRVPQDENLAVLNVEEIVNSTDTVEISNPSVNISPSDLAYVMYTSGSTGRPKGVGISHLAATQSLLAHDELIPHFHRFLQFASPTFDVSVFEVFFPFYRGATLIGSEREQMLLDISHVMTRMRVDAAELTPTVAGELLRTRAAAPCLQVLLTIGEMLTKHVVEEFGKSENSAGILHGMYGPTEAAIHCTAATHFSAESAVNLIGKPFKTVSAFIMSLESEDKSVSAGLHTLPIGQIGELVVGGPQLADGYINRPEENAKAFIESPQYGRLYRTGDKARMSSTGEIECFGRISSGQVKLRGQRIELGEIENVICKSPGVRSAVAIVSGGSLAAFVLVNDKENEISDRDLRETCRKWLPRFMVPGEFIFIDQFPQLPSGKIDRKGLEAEFVRRRNAAQTVDQILYRDEVEETIASCVLDVLDKKVPTTESLVTSGLDSLAAIRLASHLLDAGIRLDVARLLEADSIDGIWRLAKEQDTSESKEDVQTAIKRIRQLVEDAGSARIESLGLSAQVAETEPCSHIQQAMILETARDSKAYSNWVELSIQPAVTHEDIHNALVRLIEQHAFLRSGFVEIGLKEHSYARFVWNSHNDRMIQECDTFDYERTLISESDLLHPLQLQLKKTNDSMRVLVHIHHALYDGWSWQLILKDLKRILRGEELSQMPPYSIITDFFLEYKLSESANESLNFWRDQLQGSRALAFPNFHSVTNIPPKTREAHRVLDISVSKLNEVSQGLRVSRQTIFQAAYCYLLSTYLGTEDVIFGTVFSGRTLPVKGIEMVLGPCIRTLPTRMDLNKMQNITDLMQAIQNMNIKCLEHGSLPLQDIKKTSGIDPGKSLFDTALVWQESIWSDEENDGMIQEIAATEFLEFAFLLDLEPKGEKIHAKMSFQESLLPLSQVEILLEQIDAVASVFLDNPSLSIGDVAGQLPLSILSLSSQNLEEKTDLPGLVSSIEKTASTDPSRTAIEILLSTGSTSTNATAKISYAELQSQSNQMAQYLSQSGIQKGDLTAIYLDNSPETFVSLLALVKIGAGLLPLADDSSSTLNDSILTTANPKFCLIDRNWNELTTLESTTTLSFPENLDDCNDHASFMNDDDFYMISPVVSGSNDSIDFFKFSSRNIRSHLSTFAESYPVSFGSKLLHISHLSSAGLFADLLFAWHAGITFCSSVEEFTRTNLRDVVNVMGVTHLYSTSTLVSGLNPEHVPSIQHLFVSGETLGAKVHRTWAGKGLCSGYSADGILGIPAFRTDFDGAISSANVGLPMKTTHAIIATNNTTTILLPRGALGELCFSGDQIGQIFQSDASQAGKFIDDPKLGQLYRTGDRARILPDGTISLASDLEISGQRISAGEIDDALLSSGMVENSVSFALKNPLTNQQQLASVWVPSEKARNMTDSENLEDIAKDLLTSLSTQFSASMVPVLLVPVDTIPMTRFYKTDLAMIRQEIEQMNTQRLSSYALHSDEESSDAPHDEVEQIIASALSEVTGIDLKSILRHTSFYKVGLDSLSAVSFSRKMQESGLTRLAVSTILQRSSIAQLATVANVMTNEQEVPAAPTHESAPIFDESFRSELEAEFTREDLIVSKVYPCTPLQEAMLAAKSDAESAYFNHLLLHVNTNIDELKSAWARMSQRHDILRTCFRQTNDKRFAFAQIVLDSVALPWSYVEVSSQGLVHDVEKKKADFESRSPVKGTLPYSLTLYADSTANTTHLLLSIHHALYDGEGIAQLLQEVQISLLGQPLQQTTPFHKFIDYMVSTDTEVSDQYWDRYLSGISPSLLPTPPNQILKDESASQQVQANLKESFSSFKGQCKSLSVTPLNVFHAAWARLLSFYADSSDVCFGNVFSCRTIPLEGADRIVGPCFNTLPMRVKFTSNSTNADTMKLSQKHNSDILPHQLTPLRHIQKRTLAGGSALFDTLVILQTRGAELDPKYWELLSDEGNMGFPLICEVIPDEKQDKIFISLHYQKSYLEHQVAERLARDFVALVEHTTQYPSSQASDKRPIGGAVSRIFQRKAINESRTPVQTKITRPWSSQEEVLGEILCQYSRVALEAVSLHTTIFQLGLDSINAVQITGKLRQLGYKVSAGDILEAASIEKIASLLNDNSNDETEVSFDFSSFENKHLNSVCDQLQIHTEKVQSLRPCTPVQNGMLALFTHSNGSTYFNRMAVKYTVPLDRKLLKEAWSAVMSRHEMLRTGFVQLHDQEYPFAMITYQPGIELPWYESSGTSTEIQGQRTLENFHQPTWAVDVESDDAITTVHFSALHAIYDAQSLTTIFSDVMASYEGKVLSERPSIAATLGPILVESHKQNEASRDFWQSIASEAHPTKLPDLNPIRLEEKELIESSIHCSGTLKALETSCQDMGVTLQAAGQAAWARLLSAYTGEENVTFGTVLSGRNLCAAAEEAVFPCLVSVPSPHNIAGTNRELLERTMKRNASLVKHQFTPLVQIQRWLGSDEPLFDTLFVYQKFVSGPTLAKSWQVVDEDTRIDYPLSIELVPNQNDLDIRISYRNDIIPQEQANILLRQYDRLLQQTVFAPESNADHHLDIGNEFLSVTPAKEKSLPTSVSLLHQFVEQNAERIPEKAALEFASGSSIDNLQIKVWSYREFNEDGNRVAHFLQGKGVLPGSMVAICFDKCPEASIAILGILKAGCAYVAIDPTAPISRKQFILGDSDSKLLLCNAARQADLAELSGIDVQVLDQPGFLNDYSPEQPSLSRDIRPDDTSYCLYTSGTTGTPKGCELTHDNAVQAMLAFQRLFSPHWDEDSRWLQFASFHFDVSVLEQYWSWSVGICVTSCPRDLLFEDLPGMIQKLQITHIDLTPSLARLVHPDEVPSLTRGVFITGGEALKQEILDAWGRYGVIYNGYGPTEVTIGCTMLPRMRANDKPSNIGPQFDNVGSYVFRPGTSTPVLRGGIGELCVSGPLVGKGYLNRAELTIERFQTVPEWNDRIYRTGDLVRILHDGSFQFLGRIDDQVKLRGQRLEIGEINEVIKQSTSALNEVATLVIKHPNQSKDQLVSFVTKVGTDKKSKNVEVLSSGEDREFLSVIKGACHTHLPGYMVPTHIIPMSRFPLSPNNKADMKVLKGIYQELSLEDIQNLNAMIVDRTTKTSEDEKIISILAKFIGSPESSISSWSSIYELGLDSISVLSFARSLREAGFVQAQPSLIMKHPTMSGLSKALQEYNAPVASLDNLHRHTKQTMEAFAHKNSHYVTENIGVSDSDVEEIVPCTPLQEGIIYHFLSSPTPLYCSSFTFELKESVDLEKLQNVWSQAQSQVQVLRTRFSPSPDGYAQIVLKNDALVWFHREIESDQELDTTRQDELQRWIAGLDGLMTQLWEVGLITSPDTRILCLNIFHALYDGNSLRLLLELVSRIYQDEEKNTEAAIPKFLDVLHLGPLCKDPSEEGFWKEHLAHCLNKPLPRSNGTNEDSVVRKIRIEGTESLDYLRKSLNVTEQAILHACWLLTLYDHYSFVPCLGIIASGRTIDVPGVTDVIGPLFNTIPSNIQLRGLKSWSEIAKRCHDYHASTIPFQYTALRDIVRWLGKNPDERLFESLFVFQRENADGESSTSKLWTPLDGEAQHEYPLAFEIARNGNETLTATLAAKGDVLSQEQAQKILLHFQEVLTEFAQNPDKELPYINGVVDEPPMTNGHSAEPEQSLIEADNSNDSSFNWGPQASAIRDAIASLAGVEVESIKPDTSIFEVGLDSIDAIKLSSRLSRCGIKLPVSSIMRHRNVKAMSAQLIVEDSTETNGTYPKLAQMTNALTQFLERENLVPQDACQILPATPIQEAMIAEMSASEFQHYYNHDILQLEPDVDIDRLQKAWKAVVKAHPILRTSFVEIWDPKLPTSYAQVVHDDSFDFRVVDLNGKPVASIIESQRLRAMSQFPNVPLLSLTVASDGNHTYLVLSIAHALYDGWSINLLHEDVARSYRGEDCTRPQADAILEQILESSGERSFKFWRATLSNCTPVAFPPGQKSVKNSTAVHRAEKSLSVSSEQAEVFCKRHGITMQALLVSCWSLVLATSVKKLDVIFGLVLSGRNVADSENVMFPTMNTVAMRVILHGTRLELVKYVQEALLEMSEHQHFPLRRARPDSRSQNLFDTLFIYQKRPSGNKDEGPVLYQSTGGASDVEYPVCVEVEGVEKDLVGRVACRGSILGEEDVPVLLEQMGHVLSSIIDEESKQTVEFAGNEMTICGHSVVQEASKPVPQNGVSSQMNGHTEWLPIESTIRSVLSIVSGVPEDTIHKTDNIFQLGLDSISAIKVAALLKKKSVKLAVSDMLREGTIEKMAKAANNGQAELTPKQISNVLEGSLTDIDIASLTKGYGIVPTKIQKVMPATAGQSYFLAMHSLNREVFYPAFYYLTTSSLKRETLENAWTRLTEQTPILRTAFIPTNDKTHVPYVQIVLGSLPSPVMWHEECNELQPSPSAERGFGSIPVVLHACQTSRGTALMLHIHHALYDAVSLPATMKKLSRLCDPDETEIKLELGDLSSLVALQHLHSPIEARRQFWQRYLGQISIPDNETRRLDTFETIQQFYRPGLVSNMSDVELTAKRQSLSVQSIFLALYARVHARVFARDNGSQSLVVGLYLSNRLYDMEGLSELMAPTLNIVPLRLDIPSNNEADSIFSAARKIQDDINEISRIENASVSLTEIAEWTGVRINVCINFLRLPELQQDASSSHGDDKIHFESVRREDLVDDQSTLQIETQTQTNGSTADVPTNHTARPSATAGIEEIFMPTIDVEAAVRDGSLDFGVFAPNTRLGHDDAESVIEGIRRDMISLTGFP</sequence>
<dbReference type="PANTHER" id="PTHR45527:SF1">
    <property type="entry name" value="FATTY ACID SYNTHASE"/>
    <property type="match status" value="1"/>
</dbReference>
<dbReference type="PROSITE" id="PS00455">
    <property type="entry name" value="AMP_BINDING"/>
    <property type="match status" value="1"/>
</dbReference>
<dbReference type="FunFam" id="3.40.50.980:FF:000001">
    <property type="entry name" value="Non-ribosomal peptide synthetase"/>
    <property type="match status" value="1"/>
</dbReference>
<dbReference type="InterPro" id="IPR042099">
    <property type="entry name" value="ANL_N_sf"/>
</dbReference>
<evidence type="ECO:0000256" key="5">
    <source>
        <dbReference type="ARBA" id="ARBA00022737"/>
    </source>
</evidence>
<evidence type="ECO:0000313" key="10">
    <source>
        <dbReference type="EMBL" id="OQE19069.1"/>
    </source>
</evidence>
<dbReference type="InterPro" id="IPR001242">
    <property type="entry name" value="Condensation_dom"/>
</dbReference>
<dbReference type="GO" id="GO:0031169">
    <property type="term" value="P:ferrichrome biosynthetic process"/>
    <property type="evidence" value="ECO:0007669"/>
    <property type="project" value="UniProtKB-ARBA"/>
</dbReference>